<name>A0ABP8VCN2_9HYPH</name>
<feature type="transmembrane region" description="Helical" evidence="6">
    <location>
        <begin position="259"/>
        <end position="280"/>
    </location>
</feature>
<keyword evidence="4 6" id="KW-1133">Transmembrane helix</keyword>
<feature type="transmembrane region" description="Helical" evidence="6">
    <location>
        <begin position="176"/>
        <end position="193"/>
    </location>
</feature>
<feature type="transmembrane region" description="Helical" evidence="6">
    <location>
        <begin position="380"/>
        <end position="398"/>
    </location>
</feature>
<sequence>MFAANLKERAALFENRTFLYFTLSGLFATFGNGLNYIALSWLAYNQTSSIRGVALLMFFLWMPSIIFAPVFGVLADKYNRKMQIIISNLVRGVVLVAWVILGKLGIEIELIVLSTCLGIFISFYMPSAIPLIQTIVPKEQLVNANATIDMVYELGTIMGMGVSGFILAYAGTKGTLLIGGIFFIIAGLFNFAMKVPETRGYESQNKLNWWKSYISSFHYFKQNPVLFMPYVSQMIIMTLLMTIPVILVPYTQEILKADGRIFAILEALYSAGALIGALFSPLLCKAFSISKTLAFLLAIMAIGLIILSVNIQTHIVFPIYFMIGFGLSSWALSISLSQLSCDPKYQGRLQASFNGLSGCFILGVYLFMASDTNSISSQSIYFFQGMIAVIGTLIALFYKSKKQ</sequence>
<feature type="domain" description="Major facilitator superfamily (MFS) profile" evidence="7">
    <location>
        <begin position="17"/>
        <end position="403"/>
    </location>
</feature>
<organism evidence="8 9">
    <name type="scientific">Bartonella pachyuromydis</name>
    <dbReference type="NCBI Taxonomy" id="931097"/>
    <lineage>
        <taxon>Bacteria</taxon>
        <taxon>Pseudomonadati</taxon>
        <taxon>Pseudomonadota</taxon>
        <taxon>Alphaproteobacteria</taxon>
        <taxon>Hyphomicrobiales</taxon>
        <taxon>Bartonellaceae</taxon>
        <taxon>Bartonella</taxon>
    </lineage>
</organism>
<feature type="transmembrane region" description="Helical" evidence="6">
    <location>
        <begin position="150"/>
        <end position="170"/>
    </location>
</feature>
<comment type="caution">
    <text evidence="8">The sequence shown here is derived from an EMBL/GenBank/DDBJ whole genome shotgun (WGS) entry which is preliminary data.</text>
</comment>
<reference evidence="9" key="1">
    <citation type="journal article" date="2019" name="Int. J. Syst. Evol. Microbiol.">
        <title>The Global Catalogue of Microorganisms (GCM) 10K type strain sequencing project: providing services to taxonomists for standard genome sequencing and annotation.</title>
        <authorList>
            <consortium name="The Broad Institute Genomics Platform"/>
            <consortium name="The Broad Institute Genome Sequencing Center for Infectious Disease"/>
            <person name="Wu L."/>
            <person name="Ma J."/>
        </authorList>
    </citation>
    <scope>NUCLEOTIDE SEQUENCE [LARGE SCALE GENOMIC DNA]</scope>
    <source>
        <strain evidence="9">JCM 17714</strain>
    </source>
</reference>
<keyword evidence="2" id="KW-1003">Cell membrane</keyword>
<evidence type="ECO:0000313" key="9">
    <source>
        <dbReference type="Proteomes" id="UP001501699"/>
    </source>
</evidence>
<protein>
    <submittedName>
        <fullName evidence="8">MFS transporter</fullName>
    </submittedName>
</protein>
<dbReference type="Gene3D" id="1.20.1250.20">
    <property type="entry name" value="MFS general substrate transporter like domains"/>
    <property type="match status" value="1"/>
</dbReference>
<keyword evidence="5 6" id="KW-0472">Membrane</keyword>
<dbReference type="PANTHER" id="PTHR23513">
    <property type="entry name" value="INTEGRAL MEMBRANE EFFLUX PROTEIN-RELATED"/>
    <property type="match status" value="1"/>
</dbReference>
<evidence type="ECO:0000256" key="6">
    <source>
        <dbReference type="SAM" id="Phobius"/>
    </source>
</evidence>
<evidence type="ECO:0000259" key="7">
    <source>
        <dbReference type="PROSITE" id="PS50850"/>
    </source>
</evidence>
<evidence type="ECO:0000256" key="4">
    <source>
        <dbReference type="ARBA" id="ARBA00022989"/>
    </source>
</evidence>
<evidence type="ECO:0000313" key="8">
    <source>
        <dbReference type="EMBL" id="GAA4659149.1"/>
    </source>
</evidence>
<keyword evidence="9" id="KW-1185">Reference proteome</keyword>
<feature type="transmembrane region" description="Helical" evidence="6">
    <location>
        <begin position="50"/>
        <end position="73"/>
    </location>
</feature>
<proteinExistence type="predicted"/>
<dbReference type="PANTHER" id="PTHR23513:SF6">
    <property type="entry name" value="MAJOR FACILITATOR SUPERFAMILY ASSOCIATED DOMAIN-CONTAINING PROTEIN"/>
    <property type="match status" value="1"/>
</dbReference>
<evidence type="ECO:0000256" key="3">
    <source>
        <dbReference type="ARBA" id="ARBA00022692"/>
    </source>
</evidence>
<evidence type="ECO:0000256" key="5">
    <source>
        <dbReference type="ARBA" id="ARBA00023136"/>
    </source>
</evidence>
<gene>
    <name evidence="8" type="ORF">GCM10023262_03510</name>
</gene>
<dbReference type="SUPFAM" id="SSF103473">
    <property type="entry name" value="MFS general substrate transporter"/>
    <property type="match status" value="1"/>
</dbReference>
<evidence type="ECO:0000256" key="1">
    <source>
        <dbReference type="ARBA" id="ARBA00004651"/>
    </source>
</evidence>
<accession>A0ABP8VCN2</accession>
<dbReference type="InterPro" id="IPR020846">
    <property type="entry name" value="MFS_dom"/>
</dbReference>
<dbReference type="InterPro" id="IPR011701">
    <property type="entry name" value="MFS"/>
</dbReference>
<dbReference type="Proteomes" id="UP001501699">
    <property type="component" value="Unassembled WGS sequence"/>
</dbReference>
<feature type="transmembrane region" description="Helical" evidence="6">
    <location>
        <begin position="110"/>
        <end position="129"/>
    </location>
</feature>
<evidence type="ECO:0000256" key="2">
    <source>
        <dbReference type="ARBA" id="ARBA00022475"/>
    </source>
</evidence>
<keyword evidence="3 6" id="KW-0812">Transmembrane</keyword>
<dbReference type="PROSITE" id="PS50850">
    <property type="entry name" value="MFS"/>
    <property type="match status" value="1"/>
</dbReference>
<dbReference type="Pfam" id="PF07690">
    <property type="entry name" value="MFS_1"/>
    <property type="match status" value="1"/>
</dbReference>
<feature type="transmembrane region" description="Helical" evidence="6">
    <location>
        <begin position="351"/>
        <end position="368"/>
    </location>
</feature>
<feature type="transmembrane region" description="Helical" evidence="6">
    <location>
        <begin position="225"/>
        <end position="247"/>
    </location>
</feature>
<comment type="subcellular location">
    <subcellularLocation>
        <location evidence="1">Cell membrane</location>
        <topology evidence="1">Multi-pass membrane protein</topology>
    </subcellularLocation>
</comment>
<dbReference type="RefSeq" id="WP_345118367.1">
    <property type="nucleotide sequence ID" value="NZ_BAABJA010000001.1"/>
</dbReference>
<feature type="transmembrane region" description="Helical" evidence="6">
    <location>
        <begin position="20"/>
        <end position="44"/>
    </location>
</feature>
<feature type="transmembrane region" description="Helical" evidence="6">
    <location>
        <begin position="292"/>
        <end position="311"/>
    </location>
</feature>
<dbReference type="InterPro" id="IPR036259">
    <property type="entry name" value="MFS_trans_sf"/>
</dbReference>
<dbReference type="CDD" id="cd06173">
    <property type="entry name" value="MFS_MefA_like"/>
    <property type="match status" value="1"/>
</dbReference>
<feature type="transmembrane region" description="Helical" evidence="6">
    <location>
        <begin position="317"/>
        <end position="339"/>
    </location>
</feature>
<dbReference type="EMBL" id="BAABJA010000001">
    <property type="protein sequence ID" value="GAA4659149.1"/>
    <property type="molecule type" value="Genomic_DNA"/>
</dbReference>